<dbReference type="CDD" id="cd03811">
    <property type="entry name" value="GT4_GT28_WabH-like"/>
    <property type="match status" value="1"/>
</dbReference>
<reference evidence="3" key="1">
    <citation type="submission" date="2018-06" db="EMBL/GenBank/DDBJ databases">
        <authorList>
            <person name="Zhirakovskaya E."/>
        </authorList>
    </citation>
    <scope>NUCLEOTIDE SEQUENCE</scope>
</reference>
<keyword evidence="3" id="KW-0328">Glycosyltransferase</keyword>
<dbReference type="Pfam" id="PF00534">
    <property type="entry name" value="Glycos_transf_1"/>
    <property type="match status" value="1"/>
</dbReference>
<accession>A0A3B1B6H9</accession>
<dbReference type="EC" id="2.4.1.-" evidence="3"/>
<dbReference type="PANTHER" id="PTHR12526">
    <property type="entry name" value="GLYCOSYLTRANSFERASE"/>
    <property type="match status" value="1"/>
</dbReference>
<dbReference type="InterPro" id="IPR001296">
    <property type="entry name" value="Glyco_trans_1"/>
</dbReference>
<dbReference type="GO" id="GO:0016757">
    <property type="term" value="F:glycosyltransferase activity"/>
    <property type="evidence" value="ECO:0007669"/>
    <property type="project" value="UniProtKB-KW"/>
</dbReference>
<dbReference type="Gene3D" id="3.40.50.2000">
    <property type="entry name" value="Glycogen Phosphorylase B"/>
    <property type="match status" value="2"/>
</dbReference>
<evidence type="ECO:0000313" key="3">
    <source>
        <dbReference type="EMBL" id="VAX11792.1"/>
    </source>
</evidence>
<proteinExistence type="predicted"/>
<dbReference type="InterPro" id="IPR028098">
    <property type="entry name" value="Glyco_trans_4-like_N"/>
</dbReference>
<feature type="domain" description="Glycosyl transferase family 1" evidence="1">
    <location>
        <begin position="202"/>
        <end position="374"/>
    </location>
</feature>
<gene>
    <name evidence="3" type="ORF">MNBD_GAMMA26-1260</name>
</gene>
<name>A0A3B1B6H9_9ZZZZ</name>
<dbReference type="AlphaFoldDB" id="A0A3B1B6H9"/>
<organism evidence="3">
    <name type="scientific">hydrothermal vent metagenome</name>
    <dbReference type="NCBI Taxonomy" id="652676"/>
    <lineage>
        <taxon>unclassified sequences</taxon>
        <taxon>metagenomes</taxon>
        <taxon>ecological metagenomes</taxon>
    </lineage>
</organism>
<dbReference type="SUPFAM" id="SSF53756">
    <property type="entry name" value="UDP-Glycosyltransferase/glycogen phosphorylase"/>
    <property type="match status" value="1"/>
</dbReference>
<dbReference type="EMBL" id="UOFX01000091">
    <property type="protein sequence ID" value="VAX11792.1"/>
    <property type="molecule type" value="Genomic_DNA"/>
</dbReference>
<evidence type="ECO:0000259" key="2">
    <source>
        <dbReference type="Pfam" id="PF13439"/>
    </source>
</evidence>
<protein>
    <submittedName>
        <fullName evidence="3">Alpha-1,4-N-acetylgalactosamine transferase PglJ</fullName>
        <ecNumber evidence="3">2.4.1.-</ecNumber>
    </submittedName>
</protein>
<feature type="domain" description="Glycosyltransferase subfamily 4-like N-terminal" evidence="2">
    <location>
        <begin position="20"/>
        <end position="182"/>
    </location>
</feature>
<dbReference type="Pfam" id="PF13439">
    <property type="entry name" value="Glyco_transf_4"/>
    <property type="match status" value="1"/>
</dbReference>
<keyword evidence="3" id="KW-0808">Transferase</keyword>
<sequence length="395" mass="43964">MNSQQTIGRLCVLVNSLAGGGAEKVALTLFEEYQKQGIEVVFLCLEKNDVHLINKSDVYYLSDHTGQDESGARKFFSLLSLAIKLKNFVKQEQITFVQSHIYRANYVNLLAWKLGSSHLVQITNHGIASRYHGEGLLGKVNLFLIQWLYPVAGQLVCPSAGMAKDLASLDVSVDVARVIGNPFAIDDILSQSKENMEAAEFVFQLDRQYLVSVGRLDRVKHPEQIIQVLHNLQNKHPKLELLLLGTGREEKYLRMLVDRLSINGRVHFLGHVENPYKFVSRSDIFISASEFEGFSNVIVEALISGTAVVSTDCPSGPREILAPGSKVDLVLTPGEAEYAAYGVLVPVGDVPAMTLAIANMLNDEDIREKYANHGLRRAMDFGKENIARRYLEYLS</sequence>
<evidence type="ECO:0000259" key="1">
    <source>
        <dbReference type="Pfam" id="PF00534"/>
    </source>
</evidence>